<dbReference type="Proteomes" id="UP001500392">
    <property type="component" value="Unassembled WGS sequence"/>
</dbReference>
<proteinExistence type="predicted"/>
<comment type="caution">
    <text evidence="1">The sequence shown here is derived from an EMBL/GenBank/DDBJ whole genome shotgun (WGS) entry which is preliminary data.</text>
</comment>
<accession>A0ABP7X7Q3</accession>
<evidence type="ECO:0000313" key="2">
    <source>
        <dbReference type="Proteomes" id="UP001500392"/>
    </source>
</evidence>
<keyword evidence="2" id="KW-1185">Reference proteome</keyword>
<dbReference type="RefSeq" id="WP_344938851.1">
    <property type="nucleotide sequence ID" value="NZ_BAABDM010000013.1"/>
</dbReference>
<sequence>MEFEYVSERKPRKCPKCGGKRIAQIFYGMPAFDEKMEADLQAGKIVLGGCDPGLLWDAHWQCVDCDAQICRQKDVDVYKVLFDKK</sequence>
<organism evidence="1 2">
    <name type="scientific">Zhongshania borealis</name>
    <dbReference type="NCBI Taxonomy" id="889488"/>
    <lineage>
        <taxon>Bacteria</taxon>
        <taxon>Pseudomonadati</taxon>
        <taxon>Pseudomonadota</taxon>
        <taxon>Gammaproteobacteria</taxon>
        <taxon>Cellvibrionales</taxon>
        <taxon>Spongiibacteraceae</taxon>
        <taxon>Zhongshania</taxon>
    </lineage>
</organism>
<name>A0ABP7X7Q3_9GAMM</name>
<protein>
    <submittedName>
        <fullName evidence="1">Uncharacterized protein</fullName>
    </submittedName>
</protein>
<evidence type="ECO:0000313" key="1">
    <source>
        <dbReference type="EMBL" id="GAA4106244.1"/>
    </source>
</evidence>
<gene>
    <name evidence="1" type="ORF">GCM10022414_36640</name>
</gene>
<dbReference type="EMBL" id="BAABDM010000013">
    <property type="protein sequence ID" value="GAA4106244.1"/>
    <property type="molecule type" value="Genomic_DNA"/>
</dbReference>
<reference evidence="2" key="1">
    <citation type="journal article" date="2019" name="Int. J. Syst. Evol. Microbiol.">
        <title>The Global Catalogue of Microorganisms (GCM) 10K type strain sequencing project: providing services to taxonomists for standard genome sequencing and annotation.</title>
        <authorList>
            <consortium name="The Broad Institute Genomics Platform"/>
            <consortium name="The Broad Institute Genome Sequencing Center for Infectious Disease"/>
            <person name="Wu L."/>
            <person name="Ma J."/>
        </authorList>
    </citation>
    <scope>NUCLEOTIDE SEQUENCE [LARGE SCALE GENOMIC DNA]</scope>
    <source>
        <strain evidence="2">JCM 17304</strain>
    </source>
</reference>